<dbReference type="Proteomes" id="UP000297025">
    <property type="component" value="Chromosome"/>
</dbReference>
<evidence type="ECO:0000313" key="1">
    <source>
        <dbReference type="EMBL" id="QCC78415.1"/>
    </source>
</evidence>
<sequence>MGDLLDWARVVRDVFGSAGEVASVQISAPREKDGVPDLPVARIVASTVADLETLREAACASEYEVEHGFNPEPHFWSAFLGDLYVVLSVKEED</sequence>
<evidence type="ECO:0000313" key="2">
    <source>
        <dbReference type="Proteomes" id="UP000297025"/>
    </source>
</evidence>
<gene>
    <name evidence="1" type="ORF">E2C04_16645</name>
</gene>
<reference evidence="1 2" key="1">
    <citation type="journal article" date="2008" name="Int. J. Syst. Evol. Microbiol.">
        <title>Nocardioides daphniae sp. nov., isolated from Daphnia cucullata (Crustacea: Cladocera).</title>
        <authorList>
            <person name="Toth E.M."/>
            <person name="Keki Z."/>
            <person name="Homonnay Z.G."/>
            <person name="Borsodi A.K."/>
            <person name="Marialigeti K."/>
            <person name="Schumann P."/>
        </authorList>
    </citation>
    <scope>NUCLEOTIDE SEQUENCE [LARGE SCALE GENOMIC DNA]</scope>
    <source>
        <strain evidence="1 2">JCM 16608</strain>
    </source>
</reference>
<dbReference type="KEGG" id="ndp:E2C04_16645"/>
<proteinExistence type="predicted"/>
<organism evidence="1 2">
    <name type="scientific">Nocardioides daphniae</name>
    <dbReference type="NCBI Taxonomy" id="402297"/>
    <lineage>
        <taxon>Bacteria</taxon>
        <taxon>Bacillati</taxon>
        <taxon>Actinomycetota</taxon>
        <taxon>Actinomycetes</taxon>
        <taxon>Propionibacteriales</taxon>
        <taxon>Nocardioidaceae</taxon>
        <taxon>Nocardioides</taxon>
    </lineage>
</organism>
<protein>
    <submittedName>
        <fullName evidence="1">Uncharacterized protein</fullName>
    </submittedName>
</protein>
<accession>A0A4P7UGA7</accession>
<name>A0A4P7UGA7_9ACTN</name>
<dbReference type="EMBL" id="CP038462">
    <property type="protein sequence ID" value="QCC78415.1"/>
    <property type="molecule type" value="Genomic_DNA"/>
</dbReference>
<dbReference type="AlphaFoldDB" id="A0A4P7UGA7"/>